<evidence type="ECO:0000259" key="3">
    <source>
        <dbReference type="Pfam" id="PF23276"/>
    </source>
</evidence>
<dbReference type="Gene3D" id="1.25.40.10">
    <property type="entry name" value="Tetratricopeptide repeat domain"/>
    <property type="match status" value="3"/>
</dbReference>
<dbReference type="PROSITE" id="PS51375">
    <property type="entry name" value="PPR"/>
    <property type="match status" value="4"/>
</dbReference>
<dbReference type="AlphaFoldDB" id="A0AAD5JKR9"/>
<dbReference type="Pfam" id="PF13812">
    <property type="entry name" value="PPR_3"/>
    <property type="match status" value="1"/>
</dbReference>
<comment type="caution">
    <text evidence="4">The sequence shown here is derived from an EMBL/GenBank/DDBJ whole genome shotgun (WGS) entry which is preliminary data.</text>
</comment>
<dbReference type="PANTHER" id="PTHR47936:SF1">
    <property type="entry name" value="PENTATRICOPEPTIDE REPEAT-CONTAINING PROTEIN GUN1, CHLOROPLASTIC"/>
    <property type="match status" value="1"/>
</dbReference>
<dbReference type="InterPro" id="IPR002885">
    <property type="entry name" value="PPR_rpt"/>
</dbReference>
<accession>A0AAD5JKR9</accession>
<organism evidence="4 5">
    <name type="scientific">Phascolomyces articulosus</name>
    <dbReference type="NCBI Taxonomy" id="60185"/>
    <lineage>
        <taxon>Eukaryota</taxon>
        <taxon>Fungi</taxon>
        <taxon>Fungi incertae sedis</taxon>
        <taxon>Mucoromycota</taxon>
        <taxon>Mucoromycotina</taxon>
        <taxon>Mucoromycetes</taxon>
        <taxon>Mucorales</taxon>
        <taxon>Lichtheimiaceae</taxon>
        <taxon>Phascolomyces</taxon>
    </lineage>
</organism>
<keyword evidence="1" id="KW-0677">Repeat</keyword>
<evidence type="ECO:0000256" key="1">
    <source>
        <dbReference type="ARBA" id="ARBA00022737"/>
    </source>
</evidence>
<gene>
    <name evidence="4" type="ORF">BDA99DRAFT_544198</name>
</gene>
<feature type="repeat" description="PPR" evidence="2">
    <location>
        <begin position="321"/>
        <end position="355"/>
    </location>
</feature>
<feature type="domain" description="Pentatricopeptide repeat-containing protein-mitochondrial" evidence="3">
    <location>
        <begin position="217"/>
        <end position="347"/>
    </location>
</feature>
<proteinExistence type="predicted"/>
<dbReference type="PANTHER" id="PTHR47936">
    <property type="entry name" value="PPR_LONG DOMAIN-CONTAINING PROTEIN"/>
    <property type="match status" value="1"/>
</dbReference>
<protein>
    <recommendedName>
        <fullName evidence="3">Pentatricopeptide repeat-containing protein-mitochondrial domain-containing protein</fullName>
    </recommendedName>
</protein>
<evidence type="ECO:0000313" key="5">
    <source>
        <dbReference type="Proteomes" id="UP001209540"/>
    </source>
</evidence>
<dbReference type="Proteomes" id="UP001209540">
    <property type="component" value="Unassembled WGS sequence"/>
</dbReference>
<dbReference type="InterPro" id="IPR011990">
    <property type="entry name" value="TPR-like_helical_dom_sf"/>
</dbReference>
<feature type="repeat" description="PPR" evidence="2">
    <location>
        <begin position="37"/>
        <end position="71"/>
    </location>
</feature>
<dbReference type="EMBL" id="JAIXMP010000064">
    <property type="protein sequence ID" value="KAI9244030.1"/>
    <property type="molecule type" value="Genomic_DNA"/>
</dbReference>
<evidence type="ECO:0000256" key="2">
    <source>
        <dbReference type="PROSITE-ProRule" id="PRU00708"/>
    </source>
</evidence>
<keyword evidence="5" id="KW-1185">Reference proteome</keyword>
<dbReference type="Pfam" id="PF01535">
    <property type="entry name" value="PPR"/>
    <property type="match status" value="2"/>
</dbReference>
<reference evidence="4" key="1">
    <citation type="journal article" date="2022" name="IScience">
        <title>Evolution of zygomycete secretomes and the origins of terrestrial fungal ecologies.</title>
        <authorList>
            <person name="Chang Y."/>
            <person name="Wang Y."/>
            <person name="Mondo S."/>
            <person name="Ahrendt S."/>
            <person name="Andreopoulos W."/>
            <person name="Barry K."/>
            <person name="Beard J."/>
            <person name="Benny G.L."/>
            <person name="Blankenship S."/>
            <person name="Bonito G."/>
            <person name="Cuomo C."/>
            <person name="Desiro A."/>
            <person name="Gervers K.A."/>
            <person name="Hundley H."/>
            <person name="Kuo A."/>
            <person name="LaButti K."/>
            <person name="Lang B.F."/>
            <person name="Lipzen A."/>
            <person name="O'Donnell K."/>
            <person name="Pangilinan J."/>
            <person name="Reynolds N."/>
            <person name="Sandor L."/>
            <person name="Smith M.E."/>
            <person name="Tsang A."/>
            <person name="Grigoriev I.V."/>
            <person name="Stajich J.E."/>
            <person name="Spatafora J.W."/>
        </authorList>
    </citation>
    <scope>NUCLEOTIDE SEQUENCE</scope>
    <source>
        <strain evidence="4">RSA 2281</strain>
    </source>
</reference>
<reference evidence="4" key="2">
    <citation type="submission" date="2023-02" db="EMBL/GenBank/DDBJ databases">
        <authorList>
            <consortium name="DOE Joint Genome Institute"/>
            <person name="Mondo S.J."/>
            <person name="Chang Y."/>
            <person name="Wang Y."/>
            <person name="Ahrendt S."/>
            <person name="Andreopoulos W."/>
            <person name="Barry K."/>
            <person name="Beard J."/>
            <person name="Benny G.L."/>
            <person name="Blankenship S."/>
            <person name="Bonito G."/>
            <person name="Cuomo C."/>
            <person name="Desiro A."/>
            <person name="Gervers K.A."/>
            <person name="Hundley H."/>
            <person name="Kuo A."/>
            <person name="LaButti K."/>
            <person name="Lang B.F."/>
            <person name="Lipzen A."/>
            <person name="O'Donnell K."/>
            <person name="Pangilinan J."/>
            <person name="Reynolds N."/>
            <person name="Sandor L."/>
            <person name="Smith M.W."/>
            <person name="Tsang A."/>
            <person name="Grigoriev I.V."/>
            <person name="Stajich J.E."/>
            <person name="Spatafora J.W."/>
        </authorList>
    </citation>
    <scope>NUCLEOTIDE SEQUENCE</scope>
    <source>
        <strain evidence="4">RSA 2281</strain>
    </source>
</reference>
<dbReference type="Pfam" id="PF23276">
    <property type="entry name" value="TPR_24"/>
    <property type="match status" value="1"/>
</dbReference>
<name>A0AAD5JKR9_9FUNG</name>
<sequence>MQESLDISSAINRSGEQTLEIIVGLARRLDKANISYNTTTYEHLLSAYSKLGHTDQIMPLLADMYRKDIRPSANFFHNALKLASRFADARLQALVLEEMKKSGHDIKSPGVYSYLFRCMRNNGEIERMIDTLEEMRKENITPPLYIYRQFVSLCLEFKEPDIAYNLLKEAAALDSFAAHHQHLYMDLLRCGALMGSHMIVKDMWKVAVLDHGIKPDEGLCHYVLHVAAKYGNSELGSDVIRIIGKLGYPYKESHFAPLVEAFAATGDWKSTLHVLHLIRKAGVIPTQETSRSIVYKLGNDVDAIRIARKALDDLKQDSAVDILAFNLIIHAFAHNNQYADAMETFSKATEMKIKINIETIHAVLDACIHAKEVNVGIKVFNQFVNTDISSGDHQEDIVMNPNPTTMSKMVTLMCTQDDYEDAFKYLELMKSMGFVPLRGCYYRLVKKLASHQDPRLNIALEEMKACGYQLNAFLQGHIDKHTPSEELYNRKYTP</sequence>
<dbReference type="NCBIfam" id="TIGR00756">
    <property type="entry name" value="PPR"/>
    <property type="match status" value="2"/>
</dbReference>
<evidence type="ECO:0000313" key="4">
    <source>
        <dbReference type="EMBL" id="KAI9244030.1"/>
    </source>
</evidence>
<dbReference type="InterPro" id="IPR057027">
    <property type="entry name" value="TPR_mt"/>
</dbReference>
<feature type="repeat" description="PPR" evidence="2">
    <location>
        <begin position="402"/>
        <end position="436"/>
    </location>
</feature>
<feature type="repeat" description="PPR" evidence="2">
    <location>
        <begin position="108"/>
        <end position="142"/>
    </location>
</feature>